<dbReference type="Pfam" id="PF01887">
    <property type="entry name" value="SAM_HAT_N"/>
    <property type="match status" value="1"/>
</dbReference>
<dbReference type="InterPro" id="IPR046469">
    <property type="entry name" value="SAM_HAT_N"/>
</dbReference>
<dbReference type="Proteomes" id="UP000216339">
    <property type="component" value="Unassembled WGS sequence"/>
</dbReference>
<dbReference type="InterPro" id="IPR002747">
    <property type="entry name" value="SAM_OH_AdoTrfase"/>
</dbReference>
<dbReference type="InterPro" id="IPR046470">
    <property type="entry name" value="SAM_HAT_C"/>
</dbReference>
<evidence type="ECO:0000256" key="2">
    <source>
        <dbReference type="ARBA" id="ARBA00024035"/>
    </source>
</evidence>
<dbReference type="EMBL" id="MQWD01000001">
    <property type="protein sequence ID" value="PAP77313.1"/>
    <property type="molecule type" value="Genomic_DNA"/>
</dbReference>
<dbReference type="Gene3D" id="2.40.30.90">
    <property type="entry name" value="Bacterial fluorinating enzyme like"/>
    <property type="match status" value="1"/>
</dbReference>
<dbReference type="PANTHER" id="PTHR35092:SF1">
    <property type="entry name" value="CHLORINASE MJ1651"/>
    <property type="match status" value="1"/>
</dbReference>
<feature type="domain" description="S-adenosyl-l-methionine hydroxide adenosyltransferase C-terminal" evidence="4">
    <location>
        <begin position="177"/>
        <end position="261"/>
    </location>
</feature>
<organism evidence="5 6">
    <name type="scientific">Rubrivirga marina</name>
    <dbReference type="NCBI Taxonomy" id="1196024"/>
    <lineage>
        <taxon>Bacteria</taxon>
        <taxon>Pseudomonadati</taxon>
        <taxon>Rhodothermota</taxon>
        <taxon>Rhodothermia</taxon>
        <taxon>Rhodothermales</taxon>
        <taxon>Rubricoccaceae</taxon>
        <taxon>Rubrivirga</taxon>
    </lineage>
</organism>
<keyword evidence="1" id="KW-0949">S-adenosyl-L-methionine</keyword>
<dbReference type="AlphaFoldDB" id="A0A271J1H8"/>
<dbReference type="OrthoDB" id="9792195at2"/>
<accession>A0A271J1H8</accession>
<dbReference type="PIRSF" id="PIRSF006779">
    <property type="entry name" value="UCP006779"/>
    <property type="match status" value="1"/>
</dbReference>
<dbReference type="SUPFAM" id="SSF102522">
    <property type="entry name" value="Bacterial fluorinating enzyme, N-terminal domain"/>
    <property type="match status" value="1"/>
</dbReference>
<dbReference type="Gene3D" id="3.40.50.10790">
    <property type="entry name" value="S-adenosyl-l-methionine hydroxide adenosyltransferase, N-terminal"/>
    <property type="match status" value="1"/>
</dbReference>
<gene>
    <name evidence="5" type="ORF">BSZ37_13145</name>
</gene>
<dbReference type="InterPro" id="IPR023228">
    <property type="entry name" value="SAM_OH_AdoTrfase_N_sf"/>
</dbReference>
<feature type="domain" description="S-adenosyl-l-methionine hydroxide adenosyltransferase N-terminal" evidence="3">
    <location>
        <begin position="9"/>
        <end position="154"/>
    </location>
</feature>
<name>A0A271J1H8_9BACT</name>
<dbReference type="InterPro" id="IPR023227">
    <property type="entry name" value="SAM_OH_AdoTrfase_C_sf"/>
</dbReference>
<reference evidence="5 6" key="1">
    <citation type="submission" date="2016-11" db="EMBL/GenBank/DDBJ databases">
        <title>Study of marine rhodopsin-containing bacteria.</title>
        <authorList>
            <person name="Yoshizawa S."/>
            <person name="Kumagai Y."/>
            <person name="Kogure K."/>
        </authorList>
    </citation>
    <scope>NUCLEOTIDE SEQUENCE [LARGE SCALE GENOMIC DNA]</scope>
    <source>
        <strain evidence="5 6">SAORIC-28</strain>
    </source>
</reference>
<dbReference type="PANTHER" id="PTHR35092">
    <property type="entry name" value="CHLORINASE MJ1651"/>
    <property type="match status" value="1"/>
</dbReference>
<proteinExistence type="inferred from homology"/>
<evidence type="ECO:0000259" key="4">
    <source>
        <dbReference type="Pfam" id="PF20257"/>
    </source>
</evidence>
<protein>
    <recommendedName>
        <fullName evidence="7">S-adenosyl-l-methionine hydroxide adenosyltransferase</fullName>
    </recommendedName>
</protein>
<evidence type="ECO:0000259" key="3">
    <source>
        <dbReference type="Pfam" id="PF01887"/>
    </source>
</evidence>
<dbReference type="RefSeq" id="WP_095510981.1">
    <property type="nucleotide sequence ID" value="NZ_MQWD01000001.1"/>
</dbReference>
<sequence>MSPPPAVIVTLTTDFGLRDGYVAAMKGAMLRAEPAVRLIDVTHEIPAQDVMTAAFTLRQVVPHFPAETVHLVVVDPTVGTERQALAARFDVDGAPHMFVGADNGLLPLVVGSEAVVEAVALPTDDAASATFHGRDVFGPAAARLAAGADLADLGEPVHKLTPLHWPLPRVDEQGVFGMVLHVDHFGNCVTNITRDDVEGQRAGRAFKCFAGSTVFRNHARTYAEVGAGDPLTLFGSAGLLEIAVNRGHASELLSVERGDTVHLVFDALARTPSRDATVATNA</sequence>
<dbReference type="SUPFAM" id="SSF101852">
    <property type="entry name" value="Bacterial fluorinating enzyme, C-terminal domain"/>
    <property type="match status" value="1"/>
</dbReference>
<evidence type="ECO:0008006" key="7">
    <source>
        <dbReference type="Google" id="ProtNLM"/>
    </source>
</evidence>
<dbReference type="Pfam" id="PF20257">
    <property type="entry name" value="SAM_HAT_C"/>
    <property type="match status" value="1"/>
</dbReference>
<comment type="caution">
    <text evidence="5">The sequence shown here is derived from an EMBL/GenBank/DDBJ whole genome shotgun (WGS) entry which is preliminary data.</text>
</comment>
<evidence type="ECO:0000256" key="1">
    <source>
        <dbReference type="ARBA" id="ARBA00022691"/>
    </source>
</evidence>
<keyword evidence="6" id="KW-1185">Reference proteome</keyword>
<evidence type="ECO:0000313" key="5">
    <source>
        <dbReference type="EMBL" id="PAP77313.1"/>
    </source>
</evidence>
<evidence type="ECO:0000313" key="6">
    <source>
        <dbReference type="Proteomes" id="UP000216339"/>
    </source>
</evidence>
<comment type="similarity">
    <text evidence="2">Belongs to the SAM hydrolase / SAM-dependent halogenase family.</text>
</comment>